<sequence>EEIQALAIRLDELEKLHQEKKISQEEQQRPVIVKKTKTGPQKQP</sequence>
<dbReference type="Proteomes" id="UP000663848">
    <property type="component" value="Unassembled WGS sequence"/>
</dbReference>
<proteinExistence type="predicted"/>
<feature type="non-terminal residue" evidence="2">
    <location>
        <position position="1"/>
    </location>
</feature>
<evidence type="ECO:0000256" key="1">
    <source>
        <dbReference type="SAM" id="MobiDB-lite"/>
    </source>
</evidence>
<dbReference type="EMBL" id="CAJOBR010066441">
    <property type="protein sequence ID" value="CAF5085647.1"/>
    <property type="molecule type" value="Genomic_DNA"/>
</dbReference>
<feature type="region of interest" description="Disordered" evidence="1">
    <location>
        <begin position="19"/>
        <end position="44"/>
    </location>
</feature>
<feature type="compositionally biased region" description="Basic and acidic residues" evidence="1">
    <location>
        <begin position="19"/>
        <end position="28"/>
    </location>
</feature>
<reference evidence="2" key="1">
    <citation type="submission" date="2021-02" db="EMBL/GenBank/DDBJ databases">
        <authorList>
            <person name="Nowell W R."/>
        </authorList>
    </citation>
    <scope>NUCLEOTIDE SEQUENCE</scope>
</reference>
<evidence type="ECO:0000313" key="3">
    <source>
        <dbReference type="Proteomes" id="UP000663848"/>
    </source>
</evidence>
<organism evidence="2 3">
    <name type="scientific">Rotaria socialis</name>
    <dbReference type="NCBI Taxonomy" id="392032"/>
    <lineage>
        <taxon>Eukaryota</taxon>
        <taxon>Metazoa</taxon>
        <taxon>Spiralia</taxon>
        <taxon>Gnathifera</taxon>
        <taxon>Rotifera</taxon>
        <taxon>Eurotatoria</taxon>
        <taxon>Bdelloidea</taxon>
        <taxon>Philodinida</taxon>
        <taxon>Philodinidae</taxon>
        <taxon>Rotaria</taxon>
    </lineage>
</organism>
<protein>
    <submittedName>
        <fullName evidence="2">Uncharacterized protein</fullName>
    </submittedName>
</protein>
<dbReference type="AlphaFoldDB" id="A0A822E3D8"/>
<name>A0A822E3D8_9BILA</name>
<comment type="caution">
    <text evidence="2">The sequence shown here is derived from an EMBL/GenBank/DDBJ whole genome shotgun (WGS) entry which is preliminary data.</text>
</comment>
<gene>
    <name evidence="2" type="ORF">QYT958_LOCUS44117</name>
</gene>
<evidence type="ECO:0000313" key="2">
    <source>
        <dbReference type="EMBL" id="CAF5085647.1"/>
    </source>
</evidence>
<accession>A0A822E3D8</accession>